<feature type="region of interest" description="Disordered" evidence="2">
    <location>
        <begin position="455"/>
        <end position="493"/>
    </location>
</feature>
<feature type="compositionally biased region" description="Low complexity" evidence="2">
    <location>
        <begin position="475"/>
        <end position="487"/>
    </location>
</feature>
<feature type="region of interest" description="Disordered" evidence="2">
    <location>
        <begin position="74"/>
        <end position="96"/>
    </location>
</feature>
<protein>
    <submittedName>
        <fullName evidence="3">Uncharacterized protein</fullName>
    </submittedName>
</protein>
<keyword evidence="1" id="KW-0175">Coiled coil</keyword>
<feature type="region of interest" description="Disordered" evidence="2">
    <location>
        <begin position="695"/>
        <end position="736"/>
    </location>
</feature>
<accession>A0AAW0XVU6</accession>
<feature type="coiled-coil region" evidence="1">
    <location>
        <begin position="303"/>
        <end position="351"/>
    </location>
</feature>
<feature type="region of interest" description="Disordered" evidence="2">
    <location>
        <begin position="583"/>
        <end position="664"/>
    </location>
</feature>
<feature type="compositionally biased region" description="Basic and acidic residues" evidence="2">
    <location>
        <begin position="18"/>
        <end position="27"/>
    </location>
</feature>
<feature type="region of interest" description="Disordered" evidence="2">
    <location>
        <begin position="1"/>
        <end position="39"/>
    </location>
</feature>
<evidence type="ECO:0000313" key="3">
    <source>
        <dbReference type="EMBL" id="KAK8747967.1"/>
    </source>
</evidence>
<organism evidence="3 4">
    <name type="scientific">Cherax quadricarinatus</name>
    <name type="common">Australian red claw crayfish</name>
    <dbReference type="NCBI Taxonomy" id="27406"/>
    <lineage>
        <taxon>Eukaryota</taxon>
        <taxon>Metazoa</taxon>
        <taxon>Ecdysozoa</taxon>
        <taxon>Arthropoda</taxon>
        <taxon>Crustacea</taxon>
        <taxon>Multicrustacea</taxon>
        <taxon>Malacostraca</taxon>
        <taxon>Eumalacostraca</taxon>
        <taxon>Eucarida</taxon>
        <taxon>Decapoda</taxon>
        <taxon>Pleocyemata</taxon>
        <taxon>Astacidea</taxon>
        <taxon>Parastacoidea</taxon>
        <taxon>Parastacidae</taxon>
        <taxon>Cherax</taxon>
    </lineage>
</organism>
<gene>
    <name evidence="3" type="ORF">OTU49_016246</name>
</gene>
<keyword evidence="4" id="KW-1185">Reference proteome</keyword>
<feature type="compositionally biased region" description="Acidic residues" evidence="2">
    <location>
        <begin position="86"/>
        <end position="96"/>
    </location>
</feature>
<evidence type="ECO:0000313" key="4">
    <source>
        <dbReference type="Proteomes" id="UP001445076"/>
    </source>
</evidence>
<feature type="compositionally biased region" description="Polar residues" evidence="2">
    <location>
        <begin position="587"/>
        <end position="598"/>
    </location>
</feature>
<name>A0AAW0XVU6_CHEQU</name>
<evidence type="ECO:0000256" key="1">
    <source>
        <dbReference type="SAM" id="Coils"/>
    </source>
</evidence>
<feature type="compositionally biased region" description="Polar residues" evidence="2">
    <location>
        <begin position="651"/>
        <end position="664"/>
    </location>
</feature>
<proteinExistence type="predicted"/>
<dbReference type="AlphaFoldDB" id="A0AAW0XVU6"/>
<feature type="compositionally biased region" description="Polar residues" evidence="2">
    <location>
        <begin position="721"/>
        <end position="735"/>
    </location>
</feature>
<feature type="compositionally biased region" description="Polar residues" evidence="2">
    <location>
        <begin position="1"/>
        <end position="13"/>
    </location>
</feature>
<sequence length="744" mass="81403">MDADGQQGTTNDQVGHAQTDKINHANEDDSSPSSLNNYCSLENTEFDLSPIQFEDKENVSEELYVSMAWKTEQLKDKSKNEAAQEATEEEEEEEDFEALSEISFLKDTSLTSSPSRNFKSSYAKSLADSYRRASLPVIVSAPKGQFYFKNEEFLSLNSSQMRQSGFNHDKFLSFNSSTSKTILPQGSEPISLPTILDIAREPQEQQSEIVRSSLNDAPADIYHQLLVDGEIFIPIERLHSACEENGGSFSLRDWHNFGSIITSDGRKLVKLSDLKTKWSKQKLAALPLNGHSTKNGPDKDTQVESLRLEREQSEGRIEQLCEVLADRDATIQRLEEDLLRIRMECQRLIVDNRSLKSNLSHSGPQSVGGDTATEVSKLQQQVQLLTAQLSKAERSRHTYEAATRQLVDFLHTVNSTLNMTSNHSTRASPASPTTSLYSAASPAITIPSATTAAGSSKFIQDDGDPPYRLANSKTPSPDLIPSSSSHSFGPVRRNSDAVRKAGSVWALPTQSGNPRRVSRALSTYCVASTASGTSHSNAVSSASHDRGRALTSEFLATRAKELIASLKSLMRSDSVLKLNLEPKKSDSSVNRDGSTSRSMKSEGGCVASVSDTDHNTKTVSYHAAAAADPQTSCQEKAYPDVDSSPIDRDQNILSSKSDASPEVSQNLISTNATTVAPRITNSTAREDILQTQSSMRMNGNPQPLSLMVVGESSSTHDDQHFSSLPNRSRVSGTLNDSDHRLVWV</sequence>
<reference evidence="3 4" key="1">
    <citation type="journal article" date="2024" name="BMC Genomics">
        <title>Genome assembly of redclaw crayfish (Cherax quadricarinatus) provides insights into its immune adaptation and hypoxia tolerance.</title>
        <authorList>
            <person name="Liu Z."/>
            <person name="Zheng J."/>
            <person name="Li H."/>
            <person name="Fang K."/>
            <person name="Wang S."/>
            <person name="He J."/>
            <person name="Zhou D."/>
            <person name="Weng S."/>
            <person name="Chi M."/>
            <person name="Gu Z."/>
            <person name="He J."/>
            <person name="Li F."/>
            <person name="Wang M."/>
        </authorList>
    </citation>
    <scope>NUCLEOTIDE SEQUENCE [LARGE SCALE GENOMIC DNA]</scope>
    <source>
        <strain evidence="3">ZL_2023a</strain>
    </source>
</reference>
<evidence type="ECO:0000256" key="2">
    <source>
        <dbReference type="SAM" id="MobiDB-lite"/>
    </source>
</evidence>
<dbReference type="EMBL" id="JARKIK010000013">
    <property type="protein sequence ID" value="KAK8747967.1"/>
    <property type="molecule type" value="Genomic_DNA"/>
</dbReference>
<dbReference type="Proteomes" id="UP001445076">
    <property type="component" value="Unassembled WGS sequence"/>
</dbReference>
<comment type="caution">
    <text evidence="3">The sequence shown here is derived from an EMBL/GenBank/DDBJ whole genome shotgun (WGS) entry which is preliminary data.</text>
</comment>